<organism evidence="1 2">
    <name type="scientific">Panagrolaimus davidi</name>
    <dbReference type="NCBI Taxonomy" id="227884"/>
    <lineage>
        <taxon>Eukaryota</taxon>
        <taxon>Metazoa</taxon>
        <taxon>Ecdysozoa</taxon>
        <taxon>Nematoda</taxon>
        <taxon>Chromadorea</taxon>
        <taxon>Rhabditida</taxon>
        <taxon>Tylenchina</taxon>
        <taxon>Panagrolaimomorpha</taxon>
        <taxon>Panagrolaimoidea</taxon>
        <taxon>Panagrolaimidae</taxon>
        <taxon>Panagrolaimus</taxon>
    </lineage>
</organism>
<keyword evidence="1" id="KW-1185">Reference proteome</keyword>
<dbReference type="AlphaFoldDB" id="A0A914PPB9"/>
<sequence length="589" mass="70616">MILPDKFRDQCSPTYLKAIDELELKLENINIREKCNTAIKNVLAKIRRVILSFAENYLTPKQYWEYWMSYFVDYAIFYTELKEGCLEIAIIAKTAYFHLYYNKEWNAVDYWNYAYEEILQAYSEKYIKVTDFQNKHYLERGFFKKDYQEYVVTEKDLQYPHDFLKECFHEFESEASCLPSKKLIKRYNEMLEFYPRIKAAESGDIEKWFKLLLEVDDIDFVKDNVECRLGQDLLDIQLWKLYFAFLKEKKQYKTLLETYSKYCRFFLDDKEMLEEYKQEMIENGPIKLEWKNLFDFEVGNNFEEEKEKFLTVDTKLKLAFDKKIVGGFYNSTSAQNFYFRQTIIFYLLKNANHRILRKLFSCCKYFFAKMQTPICYHLESSSMETFKNERLTLHSSSKLECLFKNTFLTGVIDIENLNPHINNFMSSIIPFLYRCEAKHISLEKQNLTFNELKFLIQHGNVVDLRIDGCEIKDEKNEYIILEDIIKYLPNVEILTLPNIKTTANTGHALAKQKFNGKLYDVFIQTIYGEPFDADEFLDFLKDNRDPEMLTCEIFFNPNFNADFVEKLQKIMKDYEDSNENCDILVDFND</sequence>
<dbReference type="Proteomes" id="UP000887578">
    <property type="component" value="Unplaced"/>
</dbReference>
<name>A0A914PPB9_9BILA</name>
<accession>A0A914PPB9</accession>
<protein>
    <submittedName>
        <fullName evidence="2">Uncharacterized protein</fullName>
    </submittedName>
</protein>
<dbReference type="WBParaSite" id="PDA_v2.g16653.t1">
    <property type="protein sequence ID" value="PDA_v2.g16653.t1"/>
    <property type="gene ID" value="PDA_v2.g16653"/>
</dbReference>
<proteinExistence type="predicted"/>
<evidence type="ECO:0000313" key="1">
    <source>
        <dbReference type="Proteomes" id="UP000887578"/>
    </source>
</evidence>
<reference evidence="2" key="1">
    <citation type="submission" date="2022-11" db="UniProtKB">
        <authorList>
            <consortium name="WormBaseParasite"/>
        </authorList>
    </citation>
    <scope>IDENTIFICATION</scope>
</reference>
<evidence type="ECO:0000313" key="2">
    <source>
        <dbReference type="WBParaSite" id="PDA_v2.g16653.t1"/>
    </source>
</evidence>